<comment type="caution">
    <text evidence="3">The sequence shown here is derived from an EMBL/GenBank/DDBJ whole genome shotgun (WGS) entry which is preliminary data.</text>
</comment>
<dbReference type="RefSeq" id="WP_317515805.1">
    <property type="nucleotide sequence ID" value="NZ_JAPTHD010000001.1"/>
</dbReference>
<dbReference type="InterPro" id="IPR036514">
    <property type="entry name" value="SGNH_hydro_sf"/>
</dbReference>
<dbReference type="PANTHER" id="PTHR43784">
    <property type="entry name" value="GDSL-LIKE LIPASE/ACYLHYDROLASE, PUTATIVE (AFU_ORTHOLOGUE AFUA_2G00820)-RELATED"/>
    <property type="match status" value="1"/>
</dbReference>
<dbReference type="SUPFAM" id="SSF52266">
    <property type="entry name" value="SGNH hydrolase"/>
    <property type="match status" value="1"/>
</dbReference>
<sequence length="410" mass="43641">MMRRLPALLLPLLMMAAPAAQAQGCSPAWVAGWASSQFRPTGDAALPDGTLRDRTLRQIVRPSVAGDRLRVRLSNLAGGAPLRIAGASIARAKGSGSPAIDPATRVPLRFDGKADVIIPAGADYLSDPVAMPTRALDNIAVSIRYDGEPEQTSHPGSRATSWHMAGDHLDDAAMAGAAQFDHWFHLAALEVERCAPARLIVALGDSITDGKGSTTNGNDRWTDVLAERLQADPGRRGIAIVNQGIGGNRLLNDGLGPNALARLDRDVLAQPGVTHMILLEGINDLGTLTRDAPVSKADHAAHVARIIGAYRQIIARAHAKGIKVIGGTIMPFVGNDYYHADADNEADRQAVNAWIRTPGHFDAVVDFDRVMRDPARPERLLPAYDDGDALHPSPAGYRAMGEAVPLSLFD</sequence>
<organism evidence="3 4">
    <name type="scientific">Sphingobium naphthae</name>
    <dbReference type="NCBI Taxonomy" id="1886786"/>
    <lineage>
        <taxon>Bacteria</taxon>
        <taxon>Pseudomonadati</taxon>
        <taxon>Pseudomonadota</taxon>
        <taxon>Alphaproteobacteria</taxon>
        <taxon>Sphingomonadales</taxon>
        <taxon>Sphingomonadaceae</taxon>
        <taxon>Sphingobium</taxon>
    </lineage>
</organism>
<name>A0ABU3ZT27_9SPHN</name>
<dbReference type="Pfam" id="PF13472">
    <property type="entry name" value="Lipase_GDSL_2"/>
    <property type="match status" value="1"/>
</dbReference>
<evidence type="ECO:0000313" key="3">
    <source>
        <dbReference type="EMBL" id="MDV5822671.1"/>
    </source>
</evidence>
<dbReference type="Gene3D" id="3.40.50.1110">
    <property type="entry name" value="SGNH hydrolase"/>
    <property type="match status" value="1"/>
</dbReference>
<reference evidence="4" key="1">
    <citation type="journal article" date="2022" name="J Environ Chem Eng">
        <title>Biodegradation of petroleum oil using a constructed nonpathogenic and heavy metal-tolerant bacterial consortium isolated from marine sponges.</title>
        <authorList>
            <person name="Dechsakulwatana C."/>
            <person name="Rungsihiranrut A."/>
            <person name="Muangchinda C."/>
            <person name="Ningthoujam R."/>
            <person name="Klankeo P."/>
            <person name="Pinyakong O."/>
        </authorList>
    </citation>
    <scope>NUCLEOTIDE SEQUENCE [LARGE SCALE GENOMIC DNA]</scope>
    <source>
        <strain evidence="4">MO2-4</strain>
    </source>
</reference>
<dbReference type="Proteomes" id="UP001185984">
    <property type="component" value="Unassembled WGS sequence"/>
</dbReference>
<keyword evidence="4" id="KW-1185">Reference proteome</keyword>
<dbReference type="PANTHER" id="PTHR43784:SF2">
    <property type="entry name" value="GDSL-LIKE LIPASE_ACYLHYDROLASE, PUTATIVE (AFU_ORTHOLOGUE AFUA_2G00820)-RELATED"/>
    <property type="match status" value="1"/>
</dbReference>
<feature type="chain" id="PRO_5047298108" evidence="1">
    <location>
        <begin position="23"/>
        <end position="410"/>
    </location>
</feature>
<dbReference type="InterPro" id="IPR053140">
    <property type="entry name" value="GDSL_Rv0518-like"/>
</dbReference>
<evidence type="ECO:0000313" key="4">
    <source>
        <dbReference type="Proteomes" id="UP001185984"/>
    </source>
</evidence>
<dbReference type="CDD" id="cd01830">
    <property type="entry name" value="XynE_like"/>
    <property type="match status" value="1"/>
</dbReference>
<dbReference type="InterPro" id="IPR013830">
    <property type="entry name" value="SGNH_hydro"/>
</dbReference>
<evidence type="ECO:0000256" key="1">
    <source>
        <dbReference type="SAM" id="SignalP"/>
    </source>
</evidence>
<dbReference type="EMBL" id="JAPTHD010000001">
    <property type="protein sequence ID" value="MDV5822671.1"/>
    <property type="molecule type" value="Genomic_DNA"/>
</dbReference>
<feature type="domain" description="SGNH hydrolase-type esterase" evidence="2">
    <location>
        <begin position="202"/>
        <end position="399"/>
    </location>
</feature>
<dbReference type="GO" id="GO:0016787">
    <property type="term" value="F:hydrolase activity"/>
    <property type="evidence" value="ECO:0007669"/>
    <property type="project" value="UniProtKB-KW"/>
</dbReference>
<feature type="signal peptide" evidence="1">
    <location>
        <begin position="1"/>
        <end position="22"/>
    </location>
</feature>
<protein>
    <submittedName>
        <fullName evidence="3">SGNH/GDSL hydrolase family protein</fullName>
    </submittedName>
</protein>
<keyword evidence="3" id="KW-0378">Hydrolase</keyword>
<evidence type="ECO:0000259" key="2">
    <source>
        <dbReference type="Pfam" id="PF13472"/>
    </source>
</evidence>
<proteinExistence type="predicted"/>
<gene>
    <name evidence="3" type="ORF">O0R41_03545</name>
</gene>
<accession>A0ABU3ZT27</accession>
<keyword evidence="1" id="KW-0732">Signal</keyword>